<dbReference type="PANTHER" id="PTHR11721:SF3">
    <property type="entry name" value="LARGE RIBOSOMAL SUBUNIT PROTEIN UL15"/>
    <property type="match status" value="1"/>
</dbReference>
<keyword evidence="5" id="KW-0694">RNA-binding</keyword>
<evidence type="ECO:0000259" key="8">
    <source>
        <dbReference type="Pfam" id="PF00828"/>
    </source>
</evidence>
<feature type="compositionally biased region" description="Basic residues" evidence="7">
    <location>
        <begin position="1"/>
        <end position="16"/>
    </location>
</feature>
<dbReference type="InterPro" id="IPR001196">
    <property type="entry name" value="Ribosomal_uL15_CS"/>
</dbReference>
<comment type="subunit">
    <text evidence="5">Part of the 50S ribosomal subunit.</text>
</comment>
<keyword evidence="2 5" id="KW-0689">Ribosomal protein</keyword>
<feature type="region of interest" description="Disordered" evidence="7">
    <location>
        <begin position="1"/>
        <end position="45"/>
    </location>
</feature>
<evidence type="ECO:0000256" key="6">
    <source>
        <dbReference type="RuleBase" id="RU003888"/>
    </source>
</evidence>
<proteinExistence type="inferred from homology"/>
<protein>
    <recommendedName>
        <fullName evidence="4 5">Large ribosomal subunit protein uL15</fullName>
    </recommendedName>
</protein>
<dbReference type="Gene3D" id="3.100.10.10">
    <property type="match status" value="1"/>
</dbReference>
<dbReference type="HAMAP" id="MF_01341">
    <property type="entry name" value="Ribosomal_uL15"/>
    <property type="match status" value="1"/>
</dbReference>
<organism evidence="9 10">
    <name type="scientific">candidate division MSBL1 archaeon SCGC-AAA382M17</name>
    <dbReference type="NCBI Taxonomy" id="1698284"/>
    <lineage>
        <taxon>Archaea</taxon>
        <taxon>Methanobacteriati</taxon>
        <taxon>Methanobacteriota</taxon>
        <taxon>candidate division MSBL1</taxon>
    </lineage>
</organism>
<reference evidence="9 10" key="1">
    <citation type="journal article" date="2016" name="Sci. Rep.">
        <title>Metabolic traits of an uncultured archaeal lineage -MSBL1- from brine pools of the Red Sea.</title>
        <authorList>
            <person name="Mwirichia R."/>
            <person name="Alam I."/>
            <person name="Rashid M."/>
            <person name="Vinu M."/>
            <person name="Ba-Alawi W."/>
            <person name="Anthony Kamau A."/>
            <person name="Kamanda Ngugi D."/>
            <person name="Goker M."/>
            <person name="Klenk H.P."/>
            <person name="Bajic V."/>
            <person name="Stingl U."/>
        </authorList>
    </citation>
    <scope>NUCLEOTIDE SEQUENCE [LARGE SCALE GENOMIC DNA]</scope>
    <source>
        <strain evidence="9">SCGC-AAA382M17</strain>
    </source>
</reference>
<dbReference type="Proteomes" id="UP000070633">
    <property type="component" value="Unassembled WGS sequence"/>
</dbReference>
<dbReference type="InterPro" id="IPR027386">
    <property type="entry name" value="Rbsml_uL15_N"/>
</dbReference>
<dbReference type="InterPro" id="IPR021131">
    <property type="entry name" value="Ribosomal_uL15/eL18"/>
</dbReference>
<dbReference type="GO" id="GO:0005840">
    <property type="term" value="C:ribosome"/>
    <property type="evidence" value="ECO:0007669"/>
    <property type="project" value="UniProtKB-KW"/>
</dbReference>
<evidence type="ECO:0000256" key="3">
    <source>
        <dbReference type="ARBA" id="ARBA00023274"/>
    </source>
</evidence>
<keyword evidence="10" id="KW-1185">Reference proteome</keyword>
<dbReference type="SUPFAM" id="SSF52080">
    <property type="entry name" value="Ribosomal proteins L15p and L18e"/>
    <property type="match status" value="1"/>
</dbReference>
<comment type="function">
    <text evidence="5">Binds to the 23S rRNA.</text>
</comment>
<evidence type="ECO:0000313" key="10">
    <source>
        <dbReference type="Proteomes" id="UP000070633"/>
    </source>
</evidence>
<evidence type="ECO:0000256" key="5">
    <source>
        <dbReference type="HAMAP-Rule" id="MF_01341"/>
    </source>
</evidence>
<dbReference type="PANTHER" id="PTHR11721">
    <property type="entry name" value="60S RIBOSOMAL PROTEIN L27A"/>
    <property type="match status" value="1"/>
</dbReference>
<dbReference type="Gene3D" id="4.10.990.10">
    <property type="match status" value="1"/>
</dbReference>
<dbReference type="EMBL" id="LHYI01000025">
    <property type="protein sequence ID" value="KXB08235.1"/>
    <property type="molecule type" value="Genomic_DNA"/>
</dbReference>
<dbReference type="PROSITE" id="PS00475">
    <property type="entry name" value="RIBOSOMAL_L15"/>
    <property type="match status" value="1"/>
</dbReference>
<name>A0ABR5TJN0_9EURY</name>
<sequence length="148" mass="15933">MSGSKKKKSRSKRGSRTHGGGSTKKRRHSGNKGGKGLAGSHKHGWMKINRESPKHFGKYGFKRPSQIQKEVNVANVGEIDEYADELLEKGLAGKEGDEIVIDASDLEIDKVLGGGQVTRPMRIIAKEFSGKAKEKLEESGGTAATGES</sequence>
<keyword evidence="3 5" id="KW-0687">Ribonucleoprotein</keyword>
<evidence type="ECO:0000256" key="7">
    <source>
        <dbReference type="SAM" id="MobiDB-lite"/>
    </source>
</evidence>
<dbReference type="Pfam" id="PF00828">
    <property type="entry name" value="Ribosomal_L27A"/>
    <property type="match status" value="1"/>
</dbReference>
<gene>
    <name evidence="5" type="primary">rpl15</name>
    <name evidence="9" type="ORF">AKJ55_01270</name>
</gene>
<accession>A0ABR5TJN0</accession>
<feature type="region of interest" description="Disordered" evidence="7">
    <location>
        <begin position="129"/>
        <end position="148"/>
    </location>
</feature>
<keyword evidence="5" id="KW-0699">rRNA-binding</keyword>
<dbReference type="InterPro" id="IPR036227">
    <property type="entry name" value="Ribosomal_uL15/eL18_sf"/>
</dbReference>
<evidence type="ECO:0000256" key="4">
    <source>
        <dbReference type="ARBA" id="ARBA00035200"/>
    </source>
</evidence>
<comment type="caution">
    <text evidence="9">The sequence shown here is derived from an EMBL/GenBank/DDBJ whole genome shotgun (WGS) entry which is preliminary data.</text>
</comment>
<dbReference type="InterPro" id="IPR030878">
    <property type="entry name" value="Ribosomal_uL15"/>
</dbReference>
<evidence type="ECO:0000256" key="2">
    <source>
        <dbReference type="ARBA" id="ARBA00022980"/>
    </source>
</evidence>
<comment type="similarity">
    <text evidence="1 5 6">Belongs to the universal ribosomal protein uL15 family.</text>
</comment>
<evidence type="ECO:0000313" key="9">
    <source>
        <dbReference type="EMBL" id="KXB08235.1"/>
    </source>
</evidence>
<feature type="domain" description="Large ribosomal subunit protein uL15/eL18" evidence="8">
    <location>
        <begin position="74"/>
        <end position="143"/>
    </location>
</feature>
<evidence type="ECO:0000256" key="1">
    <source>
        <dbReference type="ARBA" id="ARBA00007320"/>
    </source>
</evidence>
<feature type="compositionally biased region" description="Basic and acidic residues" evidence="7">
    <location>
        <begin position="129"/>
        <end position="138"/>
    </location>
</feature>